<feature type="chain" id="PRO_5046560869" description="Lipoprotein" evidence="1">
    <location>
        <begin position="20"/>
        <end position="234"/>
    </location>
</feature>
<reference evidence="2 3" key="1">
    <citation type="submission" date="2020-03" db="EMBL/GenBank/DDBJ databases">
        <title>Genome sequence of strain Massilia sp. TW-1.</title>
        <authorList>
            <person name="Chaudhary D.K."/>
        </authorList>
    </citation>
    <scope>NUCLEOTIDE SEQUENCE [LARGE SCALE GENOMIC DNA]</scope>
    <source>
        <strain evidence="2 3">TW-1</strain>
    </source>
</reference>
<gene>
    <name evidence="2" type="ORF">HAV22_18605</name>
</gene>
<keyword evidence="1" id="KW-0732">Signal</keyword>
<comment type="caution">
    <text evidence="2">The sequence shown here is derived from an EMBL/GenBank/DDBJ whole genome shotgun (WGS) entry which is preliminary data.</text>
</comment>
<dbReference type="EMBL" id="JAAQOM010000011">
    <property type="protein sequence ID" value="NIA55649.1"/>
    <property type="molecule type" value="Genomic_DNA"/>
</dbReference>
<accession>A0ABX0PGF7</accession>
<sequence length="234" mass="23757">MKFSLARPALALAITVTLASCGGGKATFPINVTVTNLQYPGLTLSTNGMDYTVNPPATAGQDVTFVFPNQIEYGQTYDVIPKGQVVTNGTVTALGAQPAHQTCSSPTFPKSGTAGQLAKIDIHYVCAVNTFPLTGTVKGLTGTGLTLANGSTYLPVPVNPALDSANAPTGADVRFAMNSVPYGTTYGVTVLTQPKDQTCTVTGGANGTGGGTMDDTAEKAGGVTNLVVTCVKSS</sequence>
<evidence type="ECO:0000313" key="2">
    <source>
        <dbReference type="EMBL" id="NIA55649.1"/>
    </source>
</evidence>
<organism evidence="2 3">
    <name type="scientific">Telluria antibiotica</name>
    <dbReference type="NCBI Taxonomy" id="2717319"/>
    <lineage>
        <taxon>Bacteria</taxon>
        <taxon>Pseudomonadati</taxon>
        <taxon>Pseudomonadota</taxon>
        <taxon>Betaproteobacteria</taxon>
        <taxon>Burkholderiales</taxon>
        <taxon>Oxalobacteraceae</taxon>
        <taxon>Telluria group</taxon>
        <taxon>Telluria</taxon>
    </lineage>
</organism>
<protein>
    <recommendedName>
        <fullName evidence="4">Lipoprotein</fullName>
    </recommendedName>
</protein>
<name>A0ABX0PGF7_9BURK</name>
<keyword evidence="3" id="KW-1185">Reference proteome</keyword>
<evidence type="ECO:0000256" key="1">
    <source>
        <dbReference type="SAM" id="SignalP"/>
    </source>
</evidence>
<dbReference type="Proteomes" id="UP000716322">
    <property type="component" value="Unassembled WGS sequence"/>
</dbReference>
<dbReference type="PROSITE" id="PS51257">
    <property type="entry name" value="PROKAR_LIPOPROTEIN"/>
    <property type="match status" value="1"/>
</dbReference>
<feature type="signal peptide" evidence="1">
    <location>
        <begin position="1"/>
        <end position="19"/>
    </location>
</feature>
<evidence type="ECO:0008006" key="4">
    <source>
        <dbReference type="Google" id="ProtNLM"/>
    </source>
</evidence>
<evidence type="ECO:0000313" key="3">
    <source>
        <dbReference type="Proteomes" id="UP000716322"/>
    </source>
</evidence>
<dbReference type="RefSeq" id="WP_166861110.1">
    <property type="nucleotide sequence ID" value="NZ_JAAQOM010000011.1"/>
</dbReference>
<proteinExistence type="predicted"/>